<evidence type="ECO:0000256" key="3">
    <source>
        <dbReference type="ARBA" id="ARBA00022723"/>
    </source>
</evidence>
<dbReference type="EMBL" id="VYQF01000001">
    <property type="protein sequence ID" value="KAA9040934.1"/>
    <property type="molecule type" value="Genomic_DNA"/>
</dbReference>
<keyword evidence="5" id="KW-0411">Iron-sulfur</keyword>
<dbReference type="PROSITE" id="PS00645">
    <property type="entry name" value="COMPLEX1_51K_2"/>
    <property type="match status" value="1"/>
</dbReference>
<dbReference type="GO" id="GO:0010181">
    <property type="term" value="F:FMN binding"/>
    <property type="evidence" value="ECO:0007669"/>
    <property type="project" value="InterPro"/>
</dbReference>
<dbReference type="Proteomes" id="UP000326903">
    <property type="component" value="Unassembled WGS sequence"/>
</dbReference>
<dbReference type="RefSeq" id="WP_150413023.1">
    <property type="nucleotide sequence ID" value="NZ_VYQF01000001.1"/>
</dbReference>
<dbReference type="SUPFAM" id="SSF52833">
    <property type="entry name" value="Thioredoxin-like"/>
    <property type="match status" value="1"/>
</dbReference>
<evidence type="ECO:0000259" key="6">
    <source>
        <dbReference type="SMART" id="SM00928"/>
    </source>
</evidence>
<dbReference type="PANTHER" id="PTHR43578">
    <property type="entry name" value="NADH-QUINONE OXIDOREDUCTASE SUBUNIT F"/>
    <property type="match status" value="1"/>
</dbReference>
<dbReference type="InterPro" id="IPR036249">
    <property type="entry name" value="Thioredoxin-like_sf"/>
</dbReference>
<sequence>MNNGIEKRIPDPSQTQMLNRLWELQKSNGYIHDDDIKELAHLFNLSAVEVEGVVSFYHFFHRKPTGKYTIYLNNSIIADIKGFHRIKETLERETSATFESVDRTGTFGLFLTPCIGLSDQEPSALINFYPFINLNVSRVKDIIAKLKNGVLPETICDAPADNIRYTPASGKSVFFKEFIPGTAIAKLTDIQPLGVIEELKKSELAGRGGAYYPTWKKWNAAKVQAASPKYVVCNADEGEPGTFKDRVLMNTQAQSLIEGMIICGYTIGAAYGIVYLRGEYWWLKNKLDEAINDYRSKGLLGKNCGGINDFDFDIRIQMGAGSYVCGEETALLESLEGKRGEPRTKWFFPVERGYLQQPTIINNVETFCAAARIIEMSADQYIKIGIAGSPGTKLISVSGDCQLPGIYEIEWGMTIEELLQLCKADDPYYMQVSGPSGECISVEEKFRRISMLDLLGQKDIRCGGSFMIFNKQRDLVKVLLNFSEFFKNESCGICTPCRAGSFIIQRKLERLDNGLANEADLEELKSWGTIMRNTSRCGLGKTATSSLIMAMDKFHDYFETKLDKNFDGLNLKFDMNAATKDYEEYKI</sequence>
<dbReference type="InterPro" id="IPR011538">
    <property type="entry name" value="Nuo51_FMN-bd"/>
</dbReference>
<evidence type="ECO:0000256" key="2">
    <source>
        <dbReference type="ARBA" id="ARBA00022485"/>
    </source>
</evidence>
<dbReference type="Gene3D" id="1.20.1440.230">
    <property type="entry name" value="NADH-ubiquinone oxidoreductase 51kDa subunit, iron-sulphur binding domain"/>
    <property type="match status" value="1"/>
</dbReference>
<dbReference type="InterPro" id="IPR037225">
    <property type="entry name" value="Nuo51_FMN-bd_sf"/>
</dbReference>
<dbReference type="InterPro" id="IPR001949">
    <property type="entry name" value="NADH-UbQ_OxRdtase_51kDa_CS"/>
</dbReference>
<keyword evidence="2" id="KW-0004">4Fe-4S</keyword>
<keyword evidence="8" id="KW-1185">Reference proteome</keyword>
<evidence type="ECO:0000256" key="5">
    <source>
        <dbReference type="ARBA" id="ARBA00023014"/>
    </source>
</evidence>
<dbReference type="Pfam" id="PF01257">
    <property type="entry name" value="2Fe-2S_thioredx"/>
    <property type="match status" value="1"/>
</dbReference>
<dbReference type="GO" id="GO:0008137">
    <property type="term" value="F:NADH dehydrogenase (ubiquinone) activity"/>
    <property type="evidence" value="ECO:0007669"/>
    <property type="project" value="InterPro"/>
</dbReference>
<gene>
    <name evidence="7" type="ORF">FW778_02530</name>
</gene>
<keyword evidence="3" id="KW-0479">Metal-binding</keyword>
<name>A0A5J5IM43_9BACT</name>
<dbReference type="InterPro" id="IPR037207">
    <property type="entry name" value="Nuop51_4Fe4S-bd_sf"/>
</dbReference>
<dbReference type="GO" id="GO:0051539">
    <property type="term" value="F:4 iron, 4 sulfur cluster binding"/>
    <property type="evidence" value="ECO:0007669"/>
    <property type="project" value="UniProtKB-KW"/>
</dbReference>
<dbReference type="SUPFAM" id="SSF142984">
    <property type="entry name" value="Nqo1 middle domain-like"/>
    <property type="match status" value="1"/>
</dbReference>
<evidence type="ECO:0000256" key="1">
    <source>
        <dbReference type="ARBA" id="ARBA00007523"/>
    </source>
</evidence>
<dbReference type="AlphaFoldDB" id="A0A5J5IM43"/>
<dbReference type="SMART" id="SM00928">
    <property type="entry name" value="NADH_4Fe-4S"/>
    <property type="match status" value="1"/>
</dbReference>
<dbReference type="Gene3D" id="3.40.50.11540">
    <property type="entry name" value="NADH-ubiquinone oxidoreductase 51kDa subunit"/>
    <property type="match status" value="1"/>
</dbReference>
<feature type="domain" description="NADH-ubiquinone oxidoreductase 51kDa subunit iron-sulphur binding" evidence="6">
    <location>
        <begin position="476"/>
        <end position="521"/>
    </location>
</feature>
<dbReference type="InterPro" id="IPR019575">
    <property type="entry name" value="Nuop51_4Fe4S-bd"/>
</dbReference>
<keyword evidence="4" id="KW-0408">Iron</keyword>
<proteinExistence type="inferred from homology"/>
<dbReference type="Gene3D" id="3.40.30.10">
    <property type="entry name" value="Glutaredoxin"/>
    <property type="match status" value="1"/>
</dbReference>
<dbReference type="InterPro" id="IPR041921">
    <property type="entry name" value="NuoE_N"/>
</dbReference>
<comment type="similarity">
    <text evidence="1">Belongs to the complex I 51 kDa subunit family.</text>
</comment>
<dbReference type="Pfam" id="PF01512">
    <property type="entry name" value="Complex1_51K"/>
    <property type="match status" value="1"/>
</dbReference>
<reference evidence="7 8" key="1">
    <citation type="submission" date="2019-09" db="EMBL/GenBank/DDBJ databases">
        <title>Draft genome sequence of Ginsengibacter sp. BR5-29.</title>
        <authorList>
            <person name="Im W.-T."/>
        </authorList>
    </citation>
    <scope>NUCLEOTIDE SEQUENCE [LARGE SCALE GENOMIC DNA]</scope>
    <source>
        <strain evidence="7 8">BR5-29</strain>
    </source>
</reference>
<dbReference type="Gene3D" id="3.10.20.600">
    <property type="match status" value="1"/>
</dbReference>
<evidence type="ECO:0000313" key="7">
    <source>
        <dbReference type="EMBL" id="KAA9040934.1"/>
    </source>
</evidence>
<dbReference type="Pfam" id="PF10589">
    <property type="entry name" value="NADH_4Fe-4S"/>
    <property type="match status" value="1"/>
</dbReference>
<dbReference type="PANTHER" id="PTHR43578:SF3">
    <property type="entry name" value="NADH-QUINONE OXIDOREDUCTASE SUBUNIT F"/>
    <property type="match status" value="1"/>
</dbReference>
<dbReference type="SUPFAM" id="SSF140490">
    <property type="entry name" value="Nqo1C-terminal domain-like"/>
    <property type="match status" value="1"/>
</dbReference>
<dbReference type="SUPFAM" id="SSF142019">
    <property type="entry name" value="Nqo1 FMN-binding domain-like"/>
    <property type="match status" value="1"/>
</dbReference>
<dbReference type="GO" id="GO:0046872">
    <property type="term" value="F:metal ion binding"/>
    <property type="evidence" value="ECO:0007669"/>
    <property type="project" value="UniProtKB-KW"/>
</dbReference>
<comment type="caution">
    <text evidence="7">The sequence shown here is derived from an EMBL/GenBank/DDBJ whole genome shotgun (WGS) entry which is preliminary data.</text>
</comment>
<evidence type="ECO:0000313" key="8">
    <source>
        <dbReference type="Proteomes" id="UP000326903"/>
    </source>
</evidence>
<dbReference type="Gene3D" id="1.10.10.1590">
    <property type="entry name" value="NADH-quinone oxidoreductase subunit E"/>
    <property type="match status" value="1"/>
</dbReference>
<evidence type="ECO:0000256" key="4">
    <source>
        <dbReference type="ARBA" id="ARBA00023004"/>
    </source>
</evidence>
<organism evidence="7 8">
    <name type="scientific">Ginsengibacter hankyongi</name>
    <dbReference type="NCBI Taxonomy" id="2607284"/>
    <lineage>
        <taxon>Bacteria</taxon>
        <taxon>Pseudomonadati</taxon>
        <taxon>Bacteroidota</taxon>
        <taxon>Chitinophagia</taxon>
        <taxon>Chitinophagales</taxon>
        <taxon>Chitinophagaceae</taxon>
        <taxon>Ginsengibacter</taxon>
    </lineage>
</organism>
<protein>
    <submittedName>
        <fullName evidence="7">NADP oxidoreductase</fullName>
    </submittedName>
</protein>
<accession>A0A5J5IM43</accession>